<feature type="coiled-coil region" evidence="1">
    <location>
        <begin position="653"/>
        <end position="687"/>
    </location>
</feature>
<feature type="domain" description="CAP-Gly" evidence="2">
    <location>
        <begin position="22"/>
        <end position="69"/>
    </location>
</feature>
<reference evidence="3 4" key="1">
    <citation type="submission" date="2014-03" db="EMBL/GenBank/DDBJ databases">
        <title>The genome of Kluyveromyces dobzhanskii.</title>
        <authorList>
            <person name="Nystedt B."/>
            <person name="Astrom S."/>
        </authorList>
    </citation>
    <scope>NUCLEOTIDE SEQUENCE [LARGE SCALE GENOMIC DNA]</scope>
    <source>
        <strain evidence="3 4">CBS 2104</strain>
    </source>
</reference>
<comment type="caution">
    <text evidence="3">The sequence shown here is derived from an EMBL/GenBank/DDBJ whole genome shotgun (WGS) entry which is preliminary data.</text>
</comment>
<feature type="coiled-coil region" evidence="1">
    <location>
        <begin position="103"/>
        <end position="182"/>
    </location>
</feature>
<protein>
    <submittedName>
        <fullName evidence="3">WGS project CCBQ000000000 data, contig 00099</fullName>
    </submittedName>
</protein>
<dbReference type="PANTHER" id="PTHR18916">
    <property type="entry name" value="DYNACTIN 1-RELATED MICROTUBULE-BINDING"/>
    <property type="match status" value="1"/>
</dbReference>
<dbReference type="AlphaFoldDB" id="A0A0A8L4U9"/>
<dbReference type="OrthoDB" id="2130750at2759"/>
<proteinExistence type="predicted"/>
<name>A0A0A8L4U9_9SACH</name>
<keyword evidence="1" id="KW-0175">Coiled coil</keyword>
<dbReference type="Proteomes" id="UP000031516">
    <property type="component" value="Unassembled WGS sequence"/>
</dbReference>
<dbReference type="Gene3D" id="2.30.30.190">
    <property type="entry name" value="CAP Gly-rich-like domain"/>
    <property type="match status" value="1"/>
</dbReference>
<evidence type="ECO:0000313" key="4">
    <source>
        <dbReference type="Proteomes" id="UP000031516"/>
    </source>
</evidence>
<dbReference type="PROSITE" id="PS00845">
    <property type="entry name" value="CAP_GLY_1"/>
    <property type="match status" value="1"/>
</dbReference>
<dbReference type="InterPro" id="IPR000938">
    <property type="entry name" value="CAP-Gly_domain"/>
</dbReference>
<dbReference type="InterPro" id="IPR036859">
    <property type="entry name" value="CAP-Gly_dom_sf"/>
</dbReference>
<dbReference type="InterPro" id="IPR001611">
    <property type="entry name" value="Leu-rich_rpt"/>
</dbReference>
<dbReference type="Pfam" id="PF01302">
    <property type="entry name" value="CAP_GLY"/>
    <property type="match status" value="1"/>
</dbReference>
<dbReference type="SUPFAM" id="SSF74924">
    <property type="entry name" value="Cap-Gly domain"/>
    <property type="match status" value="1"/>
</dbReference>
<evidence type="ECO:0000259" key="2">
    <source>
        <dbReference type="PROSITE" id="PS50245"/>
    </source>
</evidence>
<dbReference type="EMBL" id="CCBQ010000019">
    <property type="protein sequence ID" value="CDO93154.1"/>
    <property type="molecule type" value="Genomic_DNA"/>
</dbReference>
<dbReference type="PROSITE" id="PS51450">
    <property type="entry name" value="LRR"/>
    <property type="match status" value="1"/>
</dbReference>
<evidence type="ECO:0000313" key="3">
    <source>
        <dbReference type="EMBL" id="CDO93154.1"/>
    </source>
</evidence>
<accession>A0A0A8L4U9</accession>
<sequence length="820" mass="93840">MDIGIGDRVVIRSLTGVVRFLGETEFSPGIWVGIELDEPLGKNDGSVKGVRYFELSAGKRGHMYGIFSKKEGVYKDSRPSSQHVDSNTLKSPVSDSQRLKKIIGKLEVKVHSLKTKCTSLEEELSVRLAEQARLLQLEEQLEKLTLERDEAEQRNDLLISDLESLTAAHESALKELSDCNEEIMIRRKADLDWNEDELTSVDPIAGIKQTKLLTIALQKLQSKFEAIQQQCNDLQYVKNELELDAEKSSQKILSLEETLLETTNSLEELKQQFSANGNSYSIIESLTTENHQMSTELDVLRSELAELRQKQFADEEFEALYKEVEVELNSQIAKLQENISTAESIIAALKKDNETLKSEMESSQKGLRHDTHDLPLQLQELHAELTSLQLQNNELKFLNELSSSKLSHVQLDSKREALSIIKIIYSKDVFAQHKCLEMYKSHFVLFMYYALIKYDIDPGTLKEDINLNALLEKVKRNQPFKLELSLLKKVDIVLTDPRVLFTAIQIFLETSVEKLLSIVKLDSEKLDNAQIRDIYSTFHLISAHITSKLEDMNQFTGTATFDEDLLPIYINFVSSVFCIKENPNALTTCFVELQRIPSQMIPQVEELPTKRNENQTQLESQIQLLSQMISDKDHIIQDLALKIEVLNSKFARNIEMENSLSKLKDELLEVKEKNSGLRNELVMVRKEHQDHQDRVDLEKRNKNILIHTDALNEIILLRENSDKLSLLSEISDLHQIILKEEQKSFLEWSIQPLGTGNKGRSNKDMFADFNDIANILSASVKLSDPSPARNTTSVRKYRLAQLRENYELSLAYADYMLEDH</sequence>
<dbReference type="PROSITE" id="PS50245">
    <property type="entry name" value="CAP_GLY_2"/>
    <property type="match status" value="1"/>
</dbReference>
<gene>
    <name evidence="3" type="ORF">KLDO_g1456</name>
</gene>
<feature type="coiled-coil region" evidence="1">
    <location>
        <begin position="217"/>
        <end position="398"/>
    </location>
</feature>
<organism evidence="3 4">
    <name type="scientific">Kluyveromyces dobzhanskii CBS 2104</name>
    <dbReference type="NCBI Taxonomy" id="1427455"/>
    <lineage>
        <taxon>Eukaryota</taxon>
        <taxon>Fungi</taxon>
        <taxon>Dikarya</taxon>
        <taxon>Ascomycota</taxon>
        <taxon>Saccharomycotina</taxon>
        <taxon>Saccharomycetes</taxon>
        <taxon>Saccharomycetales</taxon>
        <taxon>Saccharomycetaceae</taxon>
        <taxon>Kluyveromyces</taxon>
    </lineage>
</organism>
<evidence type="ECO:0000256" key="1">
    <source>
        <dbReference type="SAM" id="Coils"/>
    </source>
</evidence>
<keyword evidence="4" id="KW-1185">Reference proteome</keyword>
<dbReference type="SMART" id="SM01052">
    <property type="entry name" value="CAP_GLY"/>
    <property type="match status" value="1"/>
</dbReference>